<evidence type="ECO:0008006" key="3">
    <source>
        <dbReference type="Google" id="ProtNLM"/>
    </source>
</evidence>
<dbReference type="AlphaFoldDB" id="A0A6H0UIC9"/>
<reference evidence="1 2" key="1">
    <citation type="submission" date="2019-12" db="EMBL/GenBank/DDBJ databases">
        <title>Whole genome sequences of Lactococcus raffinolactis strains isolated from sewage.</title>
        <authorList>
            <person name="Ybazeta G."/>
            <person name="Ross M."/>
            <person name="Brabant-Kirwan D."/>
            <person name="Saleh M."/>
            <person name="Dillon J.A."/>
            <person name="Splinter K."/>
            <person name="Nokhbeh R."/>
        </authorList>
    </citation>
    <scope>NUCLEOTIDE SEQUENCE [LARGE SCALE GENOMIC DNA]</scope>
    <source>
        <strain evidence="1 2">Lr_19_5</strain>
    </source>
</reference>
<name>A0A6H0UIC9_9LACT</name>
<dbReference type="Proteomes" id="UP000501945">
    <property type="component" value="Chromosome"/>
</dbReference>
<dbReference type="SUPFAM" id="SSF50118">
    <property type="entry name" value="Cell growth inhibitor/plasmid maintenance toxic component"/>
    <property type="match status" value="1"/>
</dbReference>
<proteinExistence type="predicted"/>
<sequence length="112" mass="13435">MEEFDIIIAKVPFEDSEDYKWRPVFILSVNGKAIKFLRITTKYDTKSDCIKNKYFEIIDYIEAGLNRQSWIDTFKAYQLNDENFKIHVLGKLTERDFERFITFLSDTDFLLN</sequence>
<accession>A0A6H0UIC9</accession>
<gene>
    <name evidence="1" type="ORF">GU336_10530</name>
</gene>
<dbReference type="RefSeq" id="WP_003137705.1">
    <property type="nucleotide sequence ID" value="NZ_CP047616.1"/>
</dbReference>
<dbReference type="EMBL" id="CP047616">
    <property type="protein sequence ID" value="QIW54533.1"/>
    <property type="molecule type" value="Genomic_DNA"/>
</dbReference>
<evidence type="ECO:0000313" key="1">
    <source>
        <dbReference type="EMBL" id="QIW54533.1"/>
    </source>
</evidence>
<evidence type="ECO:0000313" key="2">
    <source>
        <dbReference type="Proteomes" id="UP000501945"/>
    </source>
</evidence>
<protein>
    <recommendedName>
        <fullName evidence="3">Type II toxin-antitoxin system PemK/MazF family toxin</fullName>
    </recommendedName>
</protein>
<organism evidence="1 2">
    <name type="scientific">Pseudolactococcus raffinolactis</name>
    <dbReference type="NCBI Taxonomy" id="1366"/>
    <lineage>
        <taxon>Bacteria</taxon>
        <taxon>Bacillati</taxon>
        <taxon>Bacillota</taxon>
        <taxon>Bacilli</taxon>
        <taxon>Lactobacillales</taxon>
        <taxon>Streptococcaceae</taxon>
        <taxon>Pseudolactococcus</taxon>
    </lineage>
</organism>